<dbReference type="HOGENOM" id="CLU_339137_0_0_12"/>
<dbReference type="InterPro" id="IPR008979">
    <property type="entry name" value="Galactose-bd-like_sf"/>
</dbReference>
<evidence type="ECO:0000313" key="2">
    <source>
        <dbReference type="EMBL" id="AFM14814.1"/>
    </source>
</evidence>
<geneLocation type="plasmid" evidence="2 3">
    <name>pTURPA.01</name>
</geneLocation>
<dbReference type="InterPro" id="IPR000421">
    <property type="entry name" value="FA58C"/>
</dbReference>
<gene>
    <name evidence="2" type="ordered locus">Turpa_0012</name>
</gene>
<protein>
    <submittedName>
        <fullName evidence="2">Coagulation factor 5/8 type domain protein</fullName>
    </submittedName>
</protein>
<dbReference type="OrthoDB" id="337574at2"/>
<dbReference type="PATRIC" id="fig|869212.3.peg.4221"/>
<sequence length="797" mass="85745">MDITRSRSATAAQVRSLSPSLKVLSQGGSVSFQIERTAPHCSAVVEYDSPAWLNRLQFESSLHVLADIAWSDDGVHFFRVHGVRHESRGDTREFYFPLTVAKFLQVHFYQEGGPVHASELRNFQTKFHSQVQLKASSESDRLWTAANLVDRREDYGWASVIREKNEPEEVQLDFGGLYFIDGVQMKAVADELNYFPSAFQIQLSEDGNLWQTLHSEDHFFTASACWNAWSFNPTRARWVKIAINKSAHYKKGEYQSKILDIAVSGVAARWIQNDQQAPASLRMASENVPGAVLLAGNGIAAPSRVIQSDDSRLRNASTEYRGIMQFARDNEVSQEKAVQANDSRLKAATTLAPGIVQLAKNGEVRAGAAVQADDTRLARTSTEAPGIVQLANDRESRSGVAVQGSDSRLKGASTDAAGIVTLAQDGEVAAGKAVQANDSRLRLATQAWPGIVLLAQAGEIASAKAVAADDPRLIEADESHKGRVQLARHGEVIEKRAVQANDPRLATATEENRGIVQFSRNGVATPGQAVQATDSRLTDARRPLAHAHEEYAKTIHEFSQHTGNLQVKRSGKTALPEGFNAIADINIPLVIENTEGVAASFNGGSVHAAETTASFHVSQTDSAIQAASRDKAAATLVSANAYALHLPRSALGVKSSEKALHAEGRVLVEGAVTIQGAQSVVVSLPRASNEAFVEGDLLTIENGVAAKMRQDAQVCVGVFTKTAGLSLESANATVRAAVSGIVSLRVFGQVKAGDRLVLNSGQPGTCRVAQGQEKIVAIALEAVQQDREKPVMSILVR</sequence>
<evidence type="ECO:0000259" key="1">
    <source>
        <dbReference type="PROSITE" id="PS50022"/>
    </source>
</evidence>
<keyword evidence="2" id="KW-0614">Plasmid</keyword>
<evidence type="ECO:0000313" key="3">
    <source>
        <dbReference type="Proteomes" id="UP000006048"/>
    </source>
</evidence>
<feature type="domain" description="F5/8 type C" evidence="1">
    <location>
        <begin position="115"/>
        <end position="261"/>
    </location>
</feature>
<dbReference type="KEGG" id="tpx:Turpa_0012"/>
<organism evidence="2 3">
    <name type="scientific">Turneriella parva (strain ATCC BAA-1111 / DSM 21527 / NCTC 11395 / H)</name>
    <name type="common">Leptospira parva</name>
    <dbReference type="NCBI Taxonomy" id="869212"/>
    <lineage>
        <taxon>Bacteria</taxon>
        <taxon>Pseudomonadati</taxon>
        <taxon>Spirochaetota</taxon>
        <taxon>Spirochaetia</taxon>
        <taxon>Leptospirales</taxon>
        <taxon>Leptospiraceae</taxon>
        <taxon>Turneriella</taxon>
    </lineage>
</organism>
<dbReference type="SUPFAM" id="SSF49785">
    <property type="entry name" value="Galactose-binding domain-like"/>
    <property type="match status" value="1"/>
</dbReference>
<name>I4BC07_TURPD</name>
<dbReference type="AlphaFoldDB" id="I4BC07"/>
<proteinExistence type="predicted"/>
<reference evidence="2 3" key="1">
    <citation type="submission" date="2012-06" db="EMBL/GenBank/DDBJ databases">
        <title>The complete plasmid of genome of Turneriella parva DSM 21527.</title>
        <authorList>
            <consortium name="US DOE Joint Genome Institute (JGI-PGF)"/>
            <person name="Lucas S."/>
            <person name="Han J."/>
            <person name="Lapidus A."/>
            <person name="Bruce D."/>
            <person name="Goodwin L."/>
            <person name="Pitluck S."/>
            <person name="Peters L."/>
            <person name="Kyrpides N."/>
            <person name="Mavromatis K."/>
            <person name="Ivanova N."/>
            <person name="Mikhailova N."/>
            <person name="Chertkov O."/>
            <person name="Detter J.C."/>
            <person name="Tapia R."/>
            <person name="Han C."/>
            <person name="Land M."/>
            <person name="Hauser L."/>
            <person name="Markowitz V."/>
            <person name="Cheng J.-F."/>
            <person name="Hugenholtz P."/>
            <person name="Woyke T."/>
            <person name="Wu D."/>
            <person name="Gronow S."/>
            <person name="Wellnitz S."/>
            <person name="Brambilla E."/>
            <person name="Klenk H.-P."/>
            <person name="Eisen J.A."/>
        </authorList>
    </citation>
    <scope>NUCLEOTIDE SEQUENCE [LARGE SCALE GENOMIC DNA]</scope>
    <source>
        <strain evidence="3">ATCC BAA-1111 / DSM 21527 / NCTC 11395 / H</strain>
        <plasmid evidence="3">Plasmid pTURPA.01</plasmid>
    </source>
</reference>
<dbReference type="Gene3D" id="2.60.120.260">
    <property type="entry name" value="Galactose-binding domain-like"/>
    <property type="match status" value="1"/>
</dbReference>
<dbReference type="Proteomes" id="UP000006048">
    <property type="component" value="Plasmid pTURPA.01"/>
</dbReference>
<accession>I4BC07</accession>
<dbReference type="PROSITE" id="PS50022">
    <property type="entry name" value="FA58C_3"/>
    <property type="match status" value="1"/>
</dbReference>
<dbReference type="EMBL" id="CP002960">
    <property type="protein sequence ID" value="AFM14814.1"/>
    <property type="molecule type" value="Genomic_DNA"/>
</dbReference>
<dbReference type="Pfam" id="PF00754">
    <property type="entry name" value="F5_F8_type_C"/>
    <property type="match status" value="1"/>
</dbReference>
<keyword evidence="3" id="KW-1185">Reference proteome</keyword>
<dbReference type="RefSeq" id="WP_014805289.1">
    <property type="nucleotide sequence ID" value="NC_018021.1"/>
</dbReference>